<feature type="active site" description="Charge relay system" evidence="2">
    <location>
        <position position="355"/>
    </location>
</feature>
<comment type="caution">
    <text evidence="4">The sequence shown here is derived from an EMBL/GenBank/DDBJ whole genome shotgun (WGS) entry which is preliminary data.</text>
</comment>
<dbReference type="PIRSF" id="PIRSF005211">
    <property type="entry name" value="Ab_hydro_YheT"/>
    <property type="match status" value="1"/>
</dbReference>
<comment type="similarity">
    <text evidence="1">Belongs to the AB hydrolase superfamily. AB hydrolase 4 family.</text>
</comment>
<dbReference type="InterPro" id="IPR012020">
    <property type="entry name" value="ABHD4"/>
</dbReference>
<dbReference type="InterPro" id="IPR029058">
    <property type="entry name" value="AB_hydrolase_fold"/>
</dbReference>
<dbReference type="EMBL" id="VJMI01018706">
    <property type="protein sequence ID" value="KAF0709780.1"/>
    <property type="molecule type" value="Genomic_DNA"/>
</dbReference>
<sequence>MSSATTLHQQVAEILTSLIGPWTKEAYAAVAITAVVVAWVFWSINEQPTKVRLVFNASSKLNQFVSTNCATLQSTYHPPWWAKSAHVQALLTVALPQAKIKFSRDLVGLQDGGHVAVDWCEGTSQLSTDAPILLVIHGLNGSSDEHRSFCADALQAGFRPVVFNKRGHGGSTVAAVPLLQAFGCVKDVTEAIDHIERKFPTAPMVGVGFSAGGGLVCSYLGETGKASKLKAGVLVSPSTFLSNVQPLYTCIAYHLDLALGHNTEDLFCGGGMNAGYDAVLTFALKRFLRQHKEHLSPVIDYPAAMKSRSVAEFDRHVYVKMHGYEDLASYWKHNDPLRAVENIAVPVLCINAKDDPVCTYGQIDLALFDKNPIGLMAITKYGSHCGFFEQTSWFQLKSWASKATLDYLTTTLRYLDSSSATSSLSE</sequence>
<evidence type="ECO:0000313" key="5">
    <source>
        <dbReference type="Proteomes" id="UP000469452"/>
    </source>
</evidence>
<dbReference type="VEuPathDB" id="FungiDB:H257_16224"/>
<evidence type="ECO:0000256" key="1">
    <source>
        <dbReference type="ARBA" id="ARBA00010884"/>
    </source>
</evidence>
<feature type="active site" description="Charge relay system" evidence="2">
    <location>
        <position position="384"/>
    </location>
</feature>
<name>A0A6A4ZAS2_APHAT</name>
<dbReference type="Gene3D" id="3.40.50.1820">
    <property type="entry name" value="alpha/beta hydrolase"/>
    <property type="match status" value="1"/>
</dbReference>
<dbReference type="GO" id="GO:0034338">
    <property type="term" value="F:short-chain carboxylesterase activity"/>
    <property type="evidence" value="ECO:0007669"/>
    <property type="project" value="TreeGrafter"/>
</dbReference>
<organism evidence="4 5">
    <name type="scientific">Aphanomyces astaci</name>
    <name type="common">Crayfish plague agent</name>
    <dbReference type="NCBI Taxonomy" id="112090"/>
    <lineage>
        <taxon>Eukaryota</taxon>
        <taxon>Sar</taxon>
        <taxon>Stramenopiles</taxon>
        <taxon>Oomycota</taxon>
        <taxon>Saprolegniomycetes</taxon>
        <taxon>Saprolegniales</taxon>
        <taxon>Verrucalvaceae</taxon>
        <taxon>Aphanomyces</taxon>
    </lineage>
</organism>
<dbReference type="AlphaFoldDB" id="A0A6A4ZAS2"/>
<feature type="active site" description="Charge relay system" evidence="2">
    <location>
        <position position="210"/>
    </location>
</feature>
<dbReference type="PANTHER" id="PTHR10794:SF93">
    <property type="entry name" value="SERINE AMINOPEPTIDASE S33 DOMAIN-CONTAINING PROTEIN"/>
    <property type="match status" value="1"/>
</dbReference>
<dbReference type="SUPFAM" id="SSF53474">
    <property type="entry name" value="alpha/beta-Hydrolases"/>
    <property type="match status" value="1"/>
</dbReference>
<dbReference type="PANTHER" id="PTHR10794">
    <property type="entry name" value="ABHYDROLASE DOMAIN-CONTAINING PROTEIN"/>
    <property type="match status" value="1"/>
</dbReference>
<evidence type="ECO:0000313" key="4">
    <source>
        <dbReference type="EMBL" id="KAF0709780.1"/>
    </source>
</evidence>
<protein>
    <recommendedName>
        <fullName evidence="3">Serine aminopeptidase S33 domain-containing protein</fullName>
    </recommendedName>
</protein>
<reference evidence="4 5" key="1">
    <citation type="submission" date="2019-06" db="EMBL/GenBank/DDBJ databases">
        <title>Genomics analysis of Aphanomyces spp. identifies a new class of oomycete effector associated with host adaptation.</title>
        <authorList>
            <person name="Gaulin E."/>
        </authorList>
    </citation>
    <scope>NUCLEOTIDE SEQUENCE [LARGE SCALE GENOMIC DNA]</scope>
    <source>
        <strain evidence="4 5">E</strain>
    </source>
</reference>
<dbReference type="Pfam" id="PF12146">
    <property type="entry name" value="Hydrolase_4"/>
    <property type="match status" value="1"/>
</dbReference>
<gene>
    <name evidence="4" type="ORF">AaE_012769</name>
</gene>
<accession>A0A6A4ZAS2</accession>
<feature type="domain" description="Serine aminopeptidase S33" evidence="3">
    <location>
        <begin position="132"/>
        <end position="363"/>
    </location>
</feature>
<evidence type="ECO:0000259" key="3">
    <source>
        <dbReference type="Pfam" id="PF12146"/>
    </source>
</evidence>
<dbReference type="InterPro" id="IPR050960">
    <property type="entry name" value="AB_hydrolase_4_sf"/>
</dbReference>
<evidence type="ECO:0000256" key="2">
    <source>
        <dbReference type="PIRSR" id="PIRSR005211-1"/>
    </source>
</evidence>
<dbReference type="Proteomes" id="UP000469452">
    <property type="component" value="Unassembled WGS sequence"/>
</dbReference>
<proteinExistence type="inferred from homology"/>
<dbReference type="InterPro" id="IPR022742">
    <property type="entry name" value="Hydrolase_4"/>
</dbReference>
<dbReference type="GO" id="GO:0047372">
    <property type="term" value="F:monoacylglycerol lipase activity"/>
    <property type="evidence" value="ECO:0007669"/>
    <property type="project" value="TreeGrafter"/>
</dbReference>